<dbReference type="SUPFAM" id="SSF56601">
    <property type="entry name" value="beta-lactamase/transpeptidase-like"/>
    <property type="match status" value="1"/>
</dbReference>
<dbReference type="GO" id="GO:0071555">
    <property type="term" value="P:cell wall organization"/>
    <property type="evidence" value="ECO:0007669"/>
    <property type="project" value="UniProtKB-KW"/>
</dbReference>
<dbReference type="UniPathway" id="UPA00219"/>
<keyword evidence="9" id="KW-0121">Carboxypeptidase</keyword>
<evidence type="ECO:0000256" key="28">
    <source>
        <dbReference type="SAM" id="Phobius"/>
    </source>
</evidence>
<organism evidence="31 32">
    <name type="scientific">Desulfosporosinus lacus DSM 15449</name>
    <dbReference type="NCBI Taxonomy" id="1121420"/>
    <lineage>
        <taxon>Bacteria</taxon>
        <taxon>Bacillati</taxon>
        <taxon>Bacillota</taxon>
        <taxon>Clostridia</taxon>
        <taxon>Eubacteriales</taxon>
        <taxon>Desulfitobacteriaceae</taxon>
        <taxon>Desulfosporosinus</taxon>
    </lineage>
</organism>
<comment type="catalytic activity">
    <reaction evidence="25">
        <text>[GlcNAc-(1-&gt;4)-Mur2Ac(oyl-L-Ala-gamma-D-Glu-L-Lys-D-Ala-D-Ala)](n)-di-trans,octa-cis-undecaprenyl diphosphate + beta-D-GlcNAc-(1-&gt;4)-Mur2Ac(oyl-L-Ala-gamma-D-Glu-L-Lys-D-Ala-D-Ala)-di-trans,octa-cis-undecaprenyl diphosphate = [GlcNAc-(1-&gt;4)-Mur2Ac(oyl-L-Ala-gamma-D-Glu-L-Lys-D-Ala-D-Ala)](n+1)-di-trans,octa-cis-undecaprenyl diphosphate + di-trans,octa-cis-undecaprenyl diphosphate + H(+)</text>
        <dbReference type="Rhea" id="RHEA:23708"/>
        <dbReference type="Rhea" id="RHEA-COMP:9602"/>
        <dbReference type="Rhea" id="RHEA-COMP:9603"/>
        <dbReference type="ChEBI" id="CHEBI:15378"/>
        <dbReference type="ChEBI" id="CHEBI:58405"/>
        <dbReference type="ChEBI" id="CHEBI:60033"/>
        <dbReference type="ChEBI" id="CHEBI:78435"/>
        <dbReference type="EC" id="2.4.99.28"/>
    </reaction>
</comment>
<keyword evidence="32" id="KW-1185">Reference proteome</keyword>
<feature type="region of interest" description="Disordered" evidence="27">
    <location>
        <begin position="671"/>
        <end position="698"/>
    </location>
</feature>
<evidence type="ECO:0000256" key="25">
    <source>
        <dbReference type="ARBA" id="ARBA00049902"/>
    </source>
</evidence>
<comment type="similarity">
    <text evidence="5">In the N-terminal section; belongs to the glycosyltransferase 51 family.</text>
</comment>
<dbReference type="EMBL" id="FQXJ01000008">
    <property type="protein sequence ID" value="SHI13670.1"/>
    <property type="molecule type" value="Genomic_DNA"/>
</dbReference>
<evidence type="ECO:0000256" key="15">
    <source>
        <dbReference type="ARBA" id="ARBA00022960"/>
    </source>
</evidence>
<evidence type="ECO:0000256" key="4">
    <source>
        <dbReference type="ARBA" id="ARBA00007090"/>
    </source>
</evidence>
<dbReference type="EC" id="3.4.16.4" evidence="6"/>
<keyword evidence="19 28" id="KW-0472">Membrane</keyword>
<keyword evidence="13 28" id="KW-0812">Transmembrane</keyword>
<dbReference type="GO" id="GO:0006508">
    <property type="term" value="P:proteolysis"/>
    <property type="evidence" value="ECO:0007669"/>
    <property type="project" value="UniProtKB-KW"/>
</dbReference>
<evidence type="ECO:0000256" key="1">
    <source>
        <dbReference type="ARBA" id="ARBA00002624"/>
    </source>
</evidence>
<comment type="catalytic activity">
    <reaction evidence="23">
        <text>Preferential cleavage: (Ac)2-L-Lys-D-Ala-|-D-Ala. Also transpeptidation of peptidyl-alanyl moieties that are N-acyl substituents of D-alanine.</text>
        <dbReference type="EC" id="3.4.16.4"/>
    </reaction>
</comment>
<dbReference type="GO" id="GO:0046677">
    <property type="term" value="P:response to antibiotic"/>
    <property type="evidence" value="ECO:0007669"/>
    <property type="project" value="UniProtKB-KW"/>
</dbReference>
<keyword evidence="8" id="KW-1003">Cell membrane</keyword>
<dbReference type="InterPro" id="IPR036950">
    <property type="entry name" value="PBP_transglycosylase"/>
</dbReference>
<evidence type="ECO:0000256" key="11">
    <source>
        <dbReference type="ARBA" id="ARBA00022676"/>
    </source>
</evidence>
<evidence type="ECO:0000256" key="8">
    <source>
        <dbReference type="ARBA" id="ARBA00022475"/>
    </source>
</evidence>
<comment type="similarity">
    <text evidence="4">In the C-terminal section; belongs to the transpeptidase family.</text>
</comment>
<comment type="pathway">
    <text evidence="26">Glycan biosynthesis.</text>
</comment>
<evidence type="ECO:0000256" key="17">
    <source>
        <dbReference type="ARBA" id="ARBA00022984"/>
    </source>
</evidence>
<reference evidence="32" key="1">
    <citation type="submission" date="2016-11" db="EMBL/GenBank/DDBJ databases">
        <authorList>
            <person name="Varghese N."/>
            <person name="Submissions S."/>
        </authorList>
    </citation>
    <scope>NUCLEOTIDE SEQUENCE [LARGE SCALE GENOMIC DNA]</scope>
    <source>
        <strain evidence="32">DSM 15449</strain>
    </source>
</reference>
<dbReference type="Pfam" id="PF00905">
    <property type="entry name" value="Transpeptidase"/>
    <property type="match status" value="1"/>
</dbReference>
<dbReference type="InterPro" id="IPR001264">
    <property type="entry name" value="Glyco_trans_51"/>
</dbReference>
<evidence type="ECO:0000256" key="10">
    <source>
        <dbReference type="ARBA" id="ARBA00022670"/>
    </source>
</evidence>
<dbReference type="FunFam" id="1.10.3810.10:FF:000001">
    <property type="entry name" value="Penicillin-binding protein 1A"/>
    <property type="match status" value="1"/>
</dbReference>
<feature type="domain" description="Penicillin-binding protein transpeptidase" evidence="29">
    <location>
        <begin position="352"/>
        <end position="633"/>
    </location>
</feature>
<sequence length="698" mass="78077">MEKTSTLELEKSKVGVLLSKINHFLKNFKPWKNPKFWSRLGIILLLFTTVISGGITIYISSLDISKLQTPLAQPSYLYDQKGNRISQLSSSRIEPVTGQQIPLIMKNAIIAVEDRRYYEHKGVDLRSISRALYRDVITGDFSEGGSTITQQLAKNLFLASDKTLARKLKEAAYALKIEAVLDKEEILEAYLNQIYFGEGRWGLQNATQLYFAKDADELTLEESALLAGLLKAPTIYSPLNNKQKSLERRNLVLSLMKEQNYITLAEYEKAIVQPIVLKKGSLSDLSGQYAPYVDYVIEEAINRIGFTEEQILNGGLQIYTQMDPAVQEAAENVYEESHYFPEGKDDQIVQSGVVILDHKTGGIRGLVGYRGERVYRGLNHSTQLERQPGSALKPLSVYAPALEKGYTPNTMVSDHPLNINGYSPKDYDNQNRGYITMQEAVRNSWNIPAVWLLNEIGIESGVDFAKRCEIPLEKEDHTLSLALGGLSKGVTPLQMAQAYGVFANLGNMHKAHAISKITTKEGTVLFQVQPEVVQVTTPSVAYMMTLMLQEVVKNGTGENAYLDRPTAGKTGSVELPHTQEFSGISKGVKDVWFVGYTPELTAAVWMGYDNTDRNHYLTTSGGSEPAVVFHEILSRALIATPVVPFEIPEEYIEQNELSNKVYKWFQENFPPLESDKDQFGNGAKSKGKDKDKDKDKNR</sequence>
<feature type="domain" description="Glycosyl transferase family 51" evidence="30">
    <location>
        <begin position="82"/>
        <end position="256"/>
    </location>
</feature>
<evidence type="ECO:0000256" key="14">
    <source>
        <dbReference type="ARBA" id="ARBA00022801"/>
    </source>
</evidence>
<evidence type="ECO:0000256" key="19">
    <source>
        <dbReference type="ARBA" id="ARBA00023136"/>
    </source>
</evidence>
<dbReference type="STRING" id="1121420.SAMN02746098_02600"/>
<evidence type="ECO:0000256" key="5">
    <source>
        <dbReference type="ARBA" id="ARBA00007739"/>
    </source>
</evidence>
<evidence type="ECO:0000256" key="27">
    <source>
        <dbReference type="SAM" id="MobiDB-lite"/>
    </source>
</evidence>
<keyword evidence="10" id="KW-0645">Protease</keyword>
<dbReference type="GO" id="GO:0008360">
    <property type="term" value="P:regulation of cell shape"/>
    <property type="evidence" value="ECO:0007669"/>
    <property type="project" value="UniProtKB-KW"/>
</dbReference>
<dbReference type="PANTHER" id="PTHR32282:SF32">
    <property type="entry name" value="PENICILLIN-BINDING PROTEIN 2A"/>
    <property type="match status" value="1"/>
</dbReference>
<evidence type="ECO:0000256" key="7">
    <source>
        <dbReference type="ARBA" id="ARBA00018638"/>
    </source>
</evidence>
<dbReference type="GO" id="GO:0009002">
    <property type="term" value="F:serine-type D-Ala-D-Ala carboxypeptidase activity"/>
    <property type="evidence" value="ECO:0007669"/>
    <property type="project" value="UniProtKB-EC"/>
</dbReference>
<keyword evidence="22" id="KW-0961">Cell wall biogenesis/degradation</keyword>
<feature type="compositionally biased region" description="Basic and acidic residues" evidence="27">
    <location>
        <begin position="686"/>
        <end position="698"/>
    </location>
</feature>
<evidence type="ECO:0000256" key="18">
    <source>
        <dbReference type="ARBA" id="ARBA00022989"/>
    </source>
</evidence>
<dbReference type="InterPro" id="IPR001460">
    <property type="entry name" value="PCN-bd_Tpept"/>
</dbReference>
<evidence type="ECO:0000259" key="30">
    <source>
        <dbReference type="Pfam" id="PF00912"/>
    </source>
</evidence>
<evidence type="ECO:0000256" key="9">
    <source>
        <dbReference type="ARBA" id="ARBA00022645"/>
    </source>
</evidence>
<evidence type="ECO:0000256" key="21">
    <source>
        <dbReference type="ARBA" id="ARBA00023268"/>
    </source>
</evidence>
<proteinExistence type="inferred from homology"/>
<evidence type="ECO:0000313" key="32">
    <source>
        <dbReference type="Proteomes" id="UP000183954"/>
    </source>
</evidence>
<keyword evidence="20" id="KW-0046">Antibiotic resistance</keyword>
<dbReference type="AlphaFoldDB" id="A0A1M5YP52"/>
<dbReference type="Pfam" id="PF00912">
    <property type="entry name" value="Transgly"/>
    <property type="match status" value="1"/>
</dbReference>
<dbReference type="GO" id="GO:0008658">
    <property type="term" value="F:penicillin binding"/>
    <property type="evidence" value="ECO:0007669"/>
    <property type="project" value="InterPro"/>
</dbReference>
<evidence type="ECO:0000256" key="3">
    <source>
        <dbReference type="ARBA" id="ARBA00004752"/>
    </source>
</evidence>
<evidence type="ECO:0000256" key="26">
    <source>
        <dbReference type="ARBA" id="ARBA00060592"/>
    </source>
</evidence>
<keyword evidence="15" id="KW-0133">Cell shape</keyword>
<evidence type="ECO:0000256" key="23">
    <source>
        <dbReference type="ARBA" id="ARBA00034000"/>
    </source>
</evidence>
<dbReference type="GO" id="GO:0005886">
    <property type="term" value="C:plasma membrane"/>
    <property type="evidence" value="ECO:0007669"/>
    <property type="project" value="UniProtKB-SubCell"/>
</dbReference>
<evidence type="ECO:0000256" key="22">
    <source>
        <dbReference type="ARBA" id="ARBA00023316"/>
    </source>
</evidence>
<evidence type="ECO:0000256" key="16">
    <source>
        <dbReference type="ARBA" id="ARBA00022968"/>
    </source>
</evidence>
<dbReference type="Proteomes" id="UP000183954">
    <property type="component" value="Unassembled WGS sequence"/>
</dbReference>
<dbReference type="GO" id="GO:0030288">
    <property type="term" value="C:outer membrane-bounded periplasmic space"/>
    <property type="evidence" value="ECO:0007669"/>
    <property type="project" value="TreeGrafter"/>
</dbReference>
<keyword evidence="16" id="KW-0735">Signal-anchor</keyword>
<keyword evidence="11" id="KW-0328">Glycosyltransferase</keyword>
<keyword evidence="14" id="KW-0378">Hydrolase</keyword>
<evidence type="ECO:0000313" key="31">
    <source>
        <dbReference type="EMBL" id="SHI13670.1"/>
    </source>
</evidence>
<dbReference type="EC" id="2.4.99.28" evidence="24"/>
<dbReference type="OrthoDB" id="9766909at2"/>
<dbReference type="InterPro" id="IPR012338">
    <property type="entry name" value="Beta-lactam/transpept-like"/>
</dbReference>
<comment type="function">
    <text evidence="1">Cell wall formation. Synthesis of cross-linked peptidoglycan from the lipid intermediates. The enzyme has a penicillin-insensitive transglycosylase N-terminal domain (formation of linear glycan strands) and a penicillin-sensitive transpeptidase C-terminal domain (cross-linking of the peptide subunits).</text>
</comment>
<keyword evidence="21" id="KW-0511">Multifunctional enzyme</keyword>
<comment type="pathway">
    <text evidence="3">Cell wall biogenesis; peptidoglycan biosynthesis.</text>
</comment>
<name>A0A1M5YP52_9FIRM</name>
<comment type="subcellular location">
    <subcellularLocation>
        <location evidence="2">Cell membrane</location>
        <topology evidence="2">Single-pass type II membrane protein</topology>
    </subcellularLocation>
</comment>
<evidence type="ECO:0000259" key="29">
    <source>
        <dbReference type="Pfam" id="PF00905"/>
    </source>
</evidence>
<evidence type="ECO:0000256" key="12">
    <source>
        <dbReference type="ARBA" id="ARBA00022679"/>
    </source>
</evidence>
<dbReference type="GO" id="GO:0009252">
    <property type="term" value="P:peptidoglycan biosynthetic process"/>
    <property type="evidence" value="ECO:0007669"/>
    <property type="project" value="UniProtKB-UniPathway"/>
</dbReference>
<dbReference type="Gene3D" id="1.10.3810.10">
    <property type="entry name" value="Biosynthetic peptidoglycan transglycosylase-like"/>
    <property type="match status" value="1"/>
</dbReference>
<gene>
    <name evidence="31" type="ORF">SAMN02746098_02600</name>
</gene>
<evidence type="ECO:0000256" key="20">
    <source>
        <dbReference type="ARBA" id="ARBA00023251"/>
    </source>
</evidence>
<evidence type="ECO:0000256" key="6">
    <source>
        <dbReference type="ARBA" id="ARBA00012448"/>
    </source>
</evidence>
<evidence type="ECO:0000256" key="13">
    <source>
        <dbReference type="ARBA" id="ARBA00022692"/>
    </source>
</evidence>
<accession>A0A1M5YP52</accession>
<evidence type="ECO:0000256" key="24">
    <source>
        <dbReference type="ARBA" id="ARBA00044770"/>
    </source>
</evidence>
<dbReference type="SUPFAM" id="SSF53955">
    <property type="entry name" value="Lysozyme-like"/>
    <property type="match status" value="1"/>
</dbReference>
<dbReference type="NCBIfam" id="TIGR02074">
    <property type="entry name" value="PBP_1a_fam"/>
    <property type="match status" value="1"/>
</dbReference>
<evidence type="ECO:0000256" key="2">
    <source>
        <dbReference type="ARBA" id="ARBA00004401"/>
    </source>
</evidence>
<dbReference type="Gene3D" id="3.40.710.10">
    <property type="entry name" value="DD-peptidase/beta-lactamase superfamily"/>
    <property type="match status" value="1"/>
</dbReference>
<dbReference type="PANTHER" id="PTHR32282">
    <property type="entry name" value="BINDING PROTEIN TRANSPEPTIDASE, PUTATIVE-RELATED"/>
    <property type="match status" value="1"/>
</dbReference>
<dbReference type="InterPro" id="IPR023346">
    <property type="entry name" value="Lysozyme-like_dom_sf"/>
</dbReference>
<feature type="transmembrane region" description="Helical" evidence="28">
    <location>
        <begin position="36"/>
        <end position="59"/>
    </location>
</feature>
<dbReference type="GO" id="GO:0008955">
    <property type="term" value="F:peptidoglycan glycosyltransferase activity"/>
    <property type="evidence" value="ECO:0007669"/>
    <property type="project" value="UniProtKB-EC"/>
</dbReference>
<keyword evidence="12" id="KW-0808">Transferase</keyword>
<dbReference type="InterPro" id="IPR050396">
    <property type="entry name" value="Glycosyltr_51/Transpeptidase"/>
</dbReference>
<protein>
    <recommendedName>
        <fullName evidence="7">Penicillin-binding protein 1A</fullName>
        <ecNumber evidence="24">2.4.99.28</ecNumber>
        <ecNumber evidence="6">3.4.16.4</ecNumber>
    </recommendedName>
</protein>
<keyword evidence="17" id="KW-0573">Peptidoglycan synthesis</keyword>
<keyword evidence="18 28" id="KW-1133">Transmembrane helix</keyword>